<dbReference type="Proteomes" id="UP000645462">
    <property type="component" value="Unassembled WGS sequence"/>
</dbReference>
<gene>
    <name evidence="2" type="ORF">GCM10011363_37210</name>
</gene>
<dbReference type="Pfam" id="PF19883">
    <property type="entry name" value="DUF6356"/>
    <property type="match status" value="1"/>
</dbReference>
<dbReference type="RefSeq" id="WP_188483603.1">
    <property type="nucleotide sequence ID" value="NZ_BMFC01000013.1"/>
</dbReference>
<feature type="transmembrane region" description="Helical" evidence="1">
    <location>
        <begin position="39"/>
        <end position="60"/>
    </location>
</feature>
<protein>
    <recommendedName>
        <fullName evidence="4">Capsule biosynthesis protein</fullName>
    </recommendedName>
</protein>
<evidence type="ECO:0000256" key="1">
    <source>
        <dbReference type="SAM" id="Phobius"/>
    </source>
</evidence>
<dbReference type="InterPro" id="IPR045936">
    <property type="entry name" value="DUF6356"/>
</dbReference>
<accession>A0ABQ1L477</accession>
<keyword evidence="1" id="KW-0812">Transmembrane</keyword>
<sequence length="84" mass="9243">MAIQDTEQDARPGFLRGFIDHPASVNETYLQHAGFAFGFSARLFLAACAALVHAVIPPLFETTASRMIRKLHARIEARHSPSGH</sequence>
<dbReference type="EMBL" id="BMFC01000013">
    <property type="protein sequence ID" value="GGC17286.1"/>
    <property type="molecule type" value="Genomic_DNA"/>
</dbReference>
<keyword evidence="1" id="KW-1133">Transmembrane helix</keyword>
<evidence type="ECO:0008006" key="4">
    <source>
        <dbReference type="Google" id="ProtNLM"/>
    </source>
</evidence>
<organism evidence="2 3">
    <name type="scientific">Marivita lacus</name>
    <dbReference type="NCBI Taxonomy" id="1323742"/>
    <lineage>
        <taxon>Bacteria</taxon>
        <taxon>Pseudomonadati</taxon>
        <taxon>Pseudomonadota</taxon>
        <taxon>Alphaproteobacteria</taxon>
        <taxon>Rhodobacterales</taxon>
        <taxon>Roseobacteraceae</taxon>
        <taxon>Marivita</taxon>
    </lineage>
</organism>
<reference evidence="3" key="1">
    <citation type="journal article" date="2019" name="Int. J. Syst. Evol. Microbiol.">
        <title>The Global Catalogue of Microorganisms (GCM) 10K type strain sequencing project: providing services to taxonomists for standard genome sequencing and annotation.</title>
        <authorList>
            <consortium name="The Broad Institute Genomics Platform"/>
            <consortium name="The Broad Institute Genome Sequencing Center for Infectious Disease"/>
            <person name="Wu L."/>
            <person name="Ma J."/>
        </authorList>
    </citation>
    <scope>NUCLEOTIDE SEQUENCE [LARGE SCALE GENOMIC DNA]</scope>
    <source>
        <strain evidence="3">CGMCC 1.12478</strain>
    </source>
</reference>
<comment type="caution">
    <text evidence="2">The sequence shown here is derived from an EMBL/GenBank/DDBJ whole genome shotgun (WGS) entry which is preliminary data.</text>
</comment>
<evidence type="ECO:0000313" key="2">
    <source>
        <dbReference type="EMBL" id="GGC17286.1"/>
    </source>
</evidence>
<name>A0ABQ1L477_9RHOB</name>
<keyword evidence="3" id="KW-1185">Reference proteome</keyword>
<keyword evidence="1" id="KW-0472">Membrane</keyword>
<evidence type="ECO:0000313" key="3">
    <source>
        <dbReference type="Proteomes" id="UP000645462"/>
    </source>
</evidence>
<proteinExistence type="predicted"/>